<dbReference type="EMBL" id="SKBQ01000003">
    <property type="protein sequence ID" value="TPX12668.1"/>
    <property type="molecule type" value="Genomic_DNA"/>
</dbReference>
<protein>
    <recommendedName>
        <fullName evidence="3">WSC domain-containing protein</fullName>
    </recommendedName>
</protein>
<dbReference type="OrthoDB" id="2019572at2759"/>
<dbReference type="PROSITE" id="PS51212">
    <property type="entry name" value="WSC"/>
    <property type="match status" value="1"/>
</dbReference>
<proteinExistence type="predicted"/>
<dbReference type="InterPro" id="IPR002889">
    <property type="entry name" value="WSC_carb-bd"/>
</dbReference>
<gene>
    <name evidence="4" type="ORF">E0L32_000845</name>
</gene>
<dbReference type="Proteomes" id="UP000319257">
    <property type="component" value="Unassembled WGS sequence"/>
</dbReference>
<feature type="domain" description="WSC" evidence="3">
    <location>
        <begin position="498"/>
        <end position="586"/>
    </location>
</feature>
<sequence length="798" mass="81359">MRISRFALATAGLLGLAHAANPQVQQSQSVLVISEFDSSVENSYLRSRPDLFNVTGVTKANFQAMGVNDFGNYNAIVIADSGNCDRNEISFLSPSIMTTLSTVATGIHIFTGTSLSKEVAARLATSPPTNTTNVYTLFQGGLDTMSTARALSLYISFGCYYQSEVTAEAVTALAPFGVFTMRSPTGSPPDCTSNVSYGQTGSLAFPGTSQADLQAWICAASSAFVVYPASSSPDYVNLIQVNTLNGQNGQPGTPYVVGAGPSALACGNGRVDKAFGEQCDAGGVADPVCQANCTCTYGLNTDTNTCLPFDGCGNFFTERGLGEECDEGPTGNSICSSSCRCIYGVSTSGYCKTRPFCGNGIVEDGEQCEPRMQLPPRSVEGRGYSPAVSDGICNAQCQCIYGLSATPGVCNDPPNNSTTTSSTTTTNTLTTTSKPATTTSGVSSSLPGSSSASSSSRAVTDTSSNIPSSSPASSPVSSSASSSSSVPTQNPLPARVNDFVFKGCTGSSQNYPSFTLLFSSEQMDLEMCISGCAGHLYAGIHVRDCYCSDQYDSIQQVPSDLCSIPCPGNALENCGGYRVNSTSSFLQRRGSSSCGGVKRRQAGLGSVPASALLAIYEFSPLSSTAAPAPATSSPAPAPVPADQVTSTGTVVVTATAVVTAGPNPNNAVCATGFCHAAGYVFELCRGGPRPGEAVFVLEACSCAGGWRYAPAGCDGAGCGSLVVYRAVPYTGGQNGTVYQPEACASCTGGSVVFQQGGGSGSTAVNGTTGVVVVAAGASRLAGYLSSAMVAAGALLLLL</sequence>
<comment type="caution">
    <text evidence="4">The sequence shown here is derived from an EMBL/GenBank/DDBJ whole genome shotgun (WGS) entry which is preliminary data.</text>
</comment>
<evidence type="ECO:0000313" key="5">
    <source>
        <dbReference type="Proteomes" id="UP000319257"/>
    </source>
</evidence>
<reference evidence="4 5" key="1">
    <citation type="submission" date="2019-06" db="EMBL/GenBank/DDBJ databases">
        <title>Draft genome sequence of the filamentous fungus Phialemoniopsis curvata isolated from diesel fuel.</title>
        <authorList>
            <person name="Varaljay V.A."/>
            <person name="Lyon W.J."/>
            <person name="Crouch A.L."/>
            <person name="Drake C.E."/>
            <person name="Hollomon J.M."/>
            <person name="Nadeau L.J."/>
            <person name="Nunn H.S."/>
            <person name="Stevenson B.S."/>
            <person name="Bojanowski C.L."/>
            <person name="Crookes-Goodson W.J."/>
        </authorList>
    </citation>
    <scope>NUCLEOTIDE SEQUENCE [LARGE SCALE GENOMIC DNA]</scope>
    <source>
        <strain evidence="4 5">D216</strain>
    </source>
</reference>
<evidence type="ECO:0000259" key="3">
    <source>
        <dbReference type="PROSITE" id="PS51212"/>
    </source>
</evidence>
<keyword evidence="2" id="KW-0732">Signal</keyword>
<feature type="region of interest" description="Disordered" evidence="1">
    <location>
        <begin position="410"/>
        <end position="492"/>
    </location>
</feature>
<dbReference type="RefSeq" id="XP_030994379.1">
    <property type="nucleotide sequence ID" value="XM_031143316.1"/>
</dbReference>
<feature type="signal peptide" evidence="2">
    <location>
        <begin position="1"/>
        <end position="19"/>
    </location>
</feature>
<dbReference type="InParanoid" id="A0A507B7D0"/>
<dbReference type="GeneID" id="41968292"/>
<accession>A0A507B7D0</accession>
<evidence type="ECO:0000313" key="4">
    <source>
        <dbReference type="EMBL" id="TPX12668.1"/>
    </source>
</evidence>
<dbReference type="SMART" id="SM00321">
    <property type="entry name" value="WSC"/>
    <property type="match status" value="1"/>
</dbReference>
<evidence type="ECO:0000256" key="1">
    <source>
        <dbReference type="SAM" id="MobiDB-lite"/>
    </source>
</evidence>
<keyword evidence="5" id="KW-1185">Reference proteome</keyword>
<organism evidence="4 5">
    <name type="scientific">Thyridium curvatum</name>
    <dbReference type="NCBI Taxonomy" id="1093900"/>
    <lineage>
        <taxon>Eukaryota</taxon>
        <taxon>Fungi</taxon>
        <taxon>Dikarya</taxon>
        <taxon>Ascomycota</taxon>
        <taxon>Pezizomycotina</taxon>
        <taxon>Sordariomycetes</taxon>
        <taxon>Sordariomycetidae</taxon>
        <taxon>Thyridiales</taxon>
        <taxon>Thyridiaceae</taxon>
        <taxon>Thyridium</taxon>
    </lineage>
</organism>
<evidence type="ECO:0000256" key="2">
    <source>
        <dbReference type="SAM" id="SignalP"/>
    </source>
</evidence>
<feature type="chain" id="PRO_5021469865" description="WSC domain-containing protein" evidence="2">
    <location>
        <begin position="20"/>
        <end position="798"/>
    </location>
</feature>
<feature type="compositionally biased region" description="Low complexity" evidence="1">
    <location>
        <begin position="413"/>
        <end position="487"/>
    </location>
</feature>
<dbReference type="AlphaFoldDB" id="A0A507B7D0"/>
<name>A0A507B7D0_9PEZI</name>